<dbReference type="EMBL" id="CADCTR010000531">
    <property type="protein sequence ID" value="CAA9246984.1"/>
    <property type="molecule type" value="Genomic_DNA"/>
</dbReference>
<organism evidence="1">
    <name type="scientific">uncultured Chloroflexia bacterium</name>
    <dbReference type="NCBI Taxonomy" id="1672391"/>
    <lineage>
        <taxon>Bacteria</taxon>
        <taxon>Bacillati</taxon>
        <taxon>Chloroflexota</taxon>
        <taxon>Chloroflexia</taxon>
        <taxon>environmental samples</taxon>
    </lineage>
</organism>
<accession>A0A6J4IAA9</accession>
<reference evidence="1" key="1">
    <citation type="submission" date="2020-02" db="EMBL/GenBank/DDBJ databases">
        <authorList>
            <person name="Meier V. D."/>
        </authorList>
    </citation>
    <scope>NUCLEOTIDE SEQUENCE</scope>
    <source>
        <strain evidence="1">AVDCRST_MAG93</strain>
    </source>
</reference>
<protein>
    <submittedName>
        <fullName evidence="1">Uncharacterized protein</fullName>
    </submittedName>
</protein>
<gene>
    <name evidence="1" type="ORF">AVDCRST_MAG93-1571</name>
</gene>
<sequence>MRYRPDTLEKAQRMATQLDYETKDGGLGVDVCSECGEHVFVVEGSSSDGTVYYGYCMNPECGFERSEEDAEKDAYTAR</sequence>
<proteinExistence type="predicted"/>
<name>A0A6J4IAA9_9CHLR</name>
<evidence type="ECO:0000313" key="1">
    <source>
        <dbReference type="EMBL" id="CAA9246984.1"/>
    </source>
</evidence>
<dbReference type="AlphaFoldDB" id="A0A6J4IAA9"/>